<evidence type="ECO:0000313" key="2">
    <source>
        <dbReference type="EMBL" id="PRT56594.1"/>
    </source>
</evidence>
<evidence type="ECO:0000256" key="1">
    <source>
        <dbReference type="SAM" id="MobiDB-lite"/>
    </source>
</evidence>
<dbReference type="EMBL" id="NDIQ01000022">
    <property type="protein sequence ID" value="PRT56594.1"/>
    <property type="molecule type" value="Genomic_DNA"/>
</dbReference>
<dbReference type="GeneID" id="36517962"/>
<protein>
    <submittedName>
        <fullName evidence="2">Uncharacterized protein</fullName>
    </submittedName>
</protein>
<sequence length="148" mass="16317">MLNGRDRSHRASKTFSTRSISMLLNGGLSKTKRTDSAASLKSGKTSTRLNSQGSFSSLTSDSTVSSLNHSPRTPSEPASSWSCLPDNAPTLSLDFETSRHSDLAPDILLKPQLTSTRKVMKRNGSVYIFHGDESMNEAELFNPFEKYW</sequence>
<dbReference type="RefSeq" id="XP_024666539.1">
    <property type="nucleotide sequence ID" value="XM_024810771.1"/>
</dbReference>
<gene>
    <name evidence="2" type="ORF">B9G98_04214</name>
</gene>
<feature type="compositionally biased region" description="Low complexity" evidence="1">
    <location>
        <begin position="51"/>
        <end position="66"/>
    </location>
</feature>
<organism evidence="2 3">
    <name type="scientific">Wickerhamiella sorbophila</name>
    <dbReference type="NCBI Taxonomy" id="45607"/>
    <lineage>
        <taxon>Eukaryota</taxon>
        <taxon>Fungi</taxon>
        <taxon>Dikarya</taxon>
        <taxon>Ascomycota</taxon>
        <taxon>Saccharomycotina</taxon>
        <taxon>Dipodascomycetes</taxon>
        <taxon>Dipodascales</taxon>
        <taxon>Trichomonascaceae</taxon>
        <taxon>Wickerhamiella</taxon>
    </lineage>
</organism>
<proteinExistence type="predicted"/>
<dbReference type="Proteomes" id="UP000238350">
    <property type="component" value="Unassembled WGS sequence"/>
</dbReference>
<name>A0A2T0FNN5_9ASCO</name>
<evidence type="ECO:0000313" key="3">
    <source>
        <dbReference type="Proteomes" id="UP000238350"/>
    </source>
</evidence>
<feature type="compositionally biased region" description="Polar residues" evidence="1">
    <location>
        <begin position="36"/>
        <end position="50"/>
    </location>
</feature>
<reference evidence="2 3" key="1">
    <citation type="submission" date="2017-04" db="EMBL/GenBank/DDBJ databases">
        <title>Genome sequencing of [Candida] sorbophila.</title>
        <authorList>
            <person name="Ahn J.O."/>
        </authorList>
    </citation>
    <scope>NUCLEOTIDE SEQUENCE [LARGE SCALE GENOMIC DNA]</scope>
    <source>
        <strain evidence="2 3">DS02</strain>
    </source>
</reference>
<comment type="caution">
    <text evidence="2">The sequence shown here is derived from an EMBL/GenBank/DDBJ whole genome shotgun (WGS) entry which is preliminary data.</text>
</comment>
<feature type="region of interest" description="Disordered" evidence="1">
    <location>
        <begin position="26"/>
        <end position="83"/>
    </location>
</feature>
<dbReference type="AlphaFoldDB" id="A0A2T0FNN5"/>
<accession>A0A2T0FNN5</accession>
<feature type="compositionally biased region" description="Polar residues" evidence="1">
    <location>
        <begin position="67"/>
        <end position="82"/>
    </location>
</feature>
<keyword evidence="3" id="KW-1185">Reference proteome</keyword>